<dbReference type="InterPro" id="IPR043502">
    <property type="entry name" value="DNA/RNA_pol_sf"/>
</dbReference>
<keyword evidence="4" id="KW-1185">Reference proteome</keyword>
<evidence type="ECO:0000256" key="1">
    <source>
        <dbReference type="ARBA" id="ARBA00012493"/>
    </source>
</evidence>
<organism evidence="3 4">
    <name type="scientific">Monodelphis domestica</name>
    <name type="common">Gray short-tailed opossum</name>
    <dbReference type="NCBI Taxonomy" id="13616"/>
    <lineage>
        <taxon>Eukaryota</taxon>
        <taxon>Metazoa</taxon>
        <taxon>Chordata</taxon>
        <taxon>Craniata</taxon>
        <taxon>Vertebrata</taxon>
        <taxon>Euteleostomi</taxon>
        <taxon>Mammalia</taxon>
        <taxon>Metatheria</taxon>
        <taxon>Didelphimorphia</taxon>
        <taxon>Didelphidae</taxon>
        <taxon>Monodelphis</taxon>
    </lineage>
</organism>
<dbReference type="Ensembl" id="ENSMODT00000060232.1">
    <property type="protein sequence ID" value="ENSMODP00000053379.1"/>
    <property type="gene ID" value="ENSMODG00000037972.1"/>
</dbReference>
<protein>
    <recommendedName>
        <fullName evidence="1">RNA-directed DNA polymerase</fullName>
        <ecNumber evidence="1">2.7.7.49</ecNumber>
    </recommendedName>
</protein>
<evidence type="ECO:0000313" key="4">
    <source>
        <dbReference type="Proteomes" id="UP000002280"/>
    </source>
</evidence>
<sequence>MDEYLQKYTLSRLKEEEINYLNNPISEKEIEQAIKKLPKKKSPGPDGFTNEFYQTVKEQLIPILNKLSDRIGQEGVLPNSFYDPNMVLIPKPGRSKTEKENYRPISLMNIDTKILSRILAKRLQQVIARVIHYDQAGFIPGMQGWFNIRKTIHIIDYINKKNNKNHMIISIDAEKAFDKIQHQFLLKTLESIGIEGPFLKIINSIYLKPSANIICNGDKLDAFPIRSGVKQGCPLSPLLFNIVLETLAVAIREEKEIEGIKFGNEETKLSFFADDMMVYLRNPRESIKKLLEIISNLSKVAGYKINPHKSIYL</sequence>
<dbReference type="Proteomes" id="UP000002280">
    <property type="component" value="Chromosome 5"/>
</dbReference>
<dbReference type="GeneTree" id="ENSGT00940000153064"/>
<dbReference type="InParanoid" id="A0A5F8H1B4"/>
<accession>A0A5F8H1B4</accession>
<dbReference type="PROSITE" id="PS50878">
    <property type="entry name" value="RT_POL"/>
    <property type="match status" value="1"/>
</dbReference>
<evidence type="ECO:0000313" key="3">
    <source>
        <dbReference type="Ensembl" id="ENSMODP00000053379.1"/>
    </source>
</evidence>
<feature type="domain" description="Reverse transcriptase" evidence="2">
    <location>
        <begin position="70"/>
        <end position="313"/>
    </location>
</feature>
<proteinExistence type="predicted"/>
<name>A0A5F8H1B4_MONDO</name>
<reference evidence="3 4" key="1">
    <citation type="journal article" date="2007" name="Nature">
        <title>Genome of the marsupial Monodelphis domestica reveals innovation in non-coding sequences.</title>
        <authorList>
            <person name="Mikkelsen T.S."/>
            <person name="Wakefield M.J."/>
            <person name="Aken B."/>
            <person name="Amemiya C.T."/>
            <person name="Chang J.L."/>
            <person name="Duke S."/>
            <person name="Garber M."/>
            <person name="Gentles A.J."/>
            <person name="Goodstadt L."/>
            <person name="Heger A."/>
            <person name="Jurka J."/>
            <person name="Kamal M."/>
            <person name="Mauceli E."/>
            <person name="Searle S.M."/>
            <person name="Sharpe T."/>
            <person name="Baker M.L."/>
            <person name="Batzer M.A."/>
            <person name="Benos P.V."/>
            <person name="Belov K."/>
            <person name="Clamp M."/>
            <person name="Cook A."/>
            <person name="Cuff J."/>
            <person name="Das R."/>
            <person name="Davidow L."/>
            <person name="Deakin J.E."/>
            <person name="Fazzari M.J."/>
            <person name="Glass J.L."/>
            <person name="Grabherr M."/>
            <person name="Greally J.M."/>
            <person name="Gu W."/>
            <person name="Hore T.A."/>
            <person name="Huttley G.A."/>
            <person name="Kleber M."/>
            <person name="Jirtle R.L."/>
            <person name="Koina E."/>
            <person name="Lee J.T."/>
            <person name="Mahony S."/>
            <person name="Marra M.A."/>
            <person name="Miller R.D."/>
            <person name="Nicholls R.D."/>
            <person name="Oda M."/>
            <person name="Papenfuss A.T."/>
            <person name="Parra Z.E."/>
            <person name="Pollock D.D."/>
            <person name="Ray D.A."/>
            <person name="Schein J.E."/>
            <person name="Speed T.P."/>
            <person name="Thompson K."/>
            <person name="VandeBerg J.L."/>
            <person name="Wade C.M."/>
            <person name="Walker J.A."/>
            <person name="Waters P.D."/>
            <person name="Webber C."/>
            <person name="Weidman J.R."/>
            <person name="Xie X."/>
            <person name="Zody M.C."/>
            <person name="Baldwin J."/>
            <person name="Abdouelleil A."/>
            <person name="Abdulkadir J."/>
            <person name="Abebe A."/>
            <person name="Abera B."/>
            <person name="Abreu J."/>
            <person name="Acer S.C."/>
            <person name="Aftuck L."/>
            <person name="Alexander A."/>
            <person name="An P."/>
            <person name="Anderson E."/>
            <person name="Anderson S."/>
            <person name="Arachi H."/>
            <person name="Azer M."/>
            <person name="Bachantsang P."/>
            <person name="Barry A."/>
            <person name="Bayul T."/>
            <person name="Berlin A."/>
            <person name="Bessette D."/>
            <person name="Bloom T."/>
            <person name="Bloom T."/>
            <person name="Boguslavskiy L."/>
            <person name="Bonnet C."/>
            <person name="Boukhgalter B."/>
            <person name="Bourzgui I."/>
            <person name="Brown A."/>
            <person name="Cahill P."/>
            <person name="Channer S."/>
            <person name="Cheshatsang Y."/>
            <person name="Chuda L."/>
            <person name="Citroen M."/>
            <person name="Collymore A."/>
            <person name="Cooke P."/>
            <person name="Costello M."/>
            <person name="D'Aco K."/>
            <person name="Daza R."/>
            <person name="De Haan G."/>
            <person name="DeGray S."/>
            <person name="DeMaso C."/>
            <person name="Dhargay N."/>
            <person name="Dooley K."/>
            <person name="Dooley E."/>
            <person name="Doricent M."/>
            <person name="Dorje P."/>
            <person name="Dorjee K."/>
            <person name="Dupes A."/>
            <person name="Elong R."/>
            <person name="Falk J."/>
            <person name="Farina A."/>
            <person name="Faro S."/>
            <person name="Ferguson D."/>
            <person name="Fisher S."/>
            <person name="Foley C.D."/>
            <person name="Franke A."/>
            <person name="Friedrich D."/>
            <person name="Gadbois L."/>
            <person name="Gearin G."/>
            <person name="Gearin C.R."/>
            <person name="Giannoukos G."/>
            <person name="Goode T."/>
            <person name="Graham J."/>
            <person name="Grandbois E."/>
            <person name="Grewal S."/>
            <person name="Gyaltsen K."/>
            <person name="Hafez N."/>
            <person name="Hagos B."/>
            <person name="Hall J."/>
            <person name="Henson C."/>
            <person name="Hollinger A."/>
            <person name="Honan T."/>
            <person name="Huard M.D."/>
            <person name="Hughes L."/>
            <person name="Hurhula B."/>
            <person name="Husby M.E."/>
            <person name="Kamat A."/>
            <person name="Kanga B."/>
            <person name="Kashin S."/>
            <person name="Khazanovich D."/>
            <person name="Kisner P."/>
            <person name="Lance K."/>
            <person name="Lara M."/>
            <person name="Lee W."/>
            <person name="Lennon N."/>
            <person name="Letendre F."/>
            <person name="LeVine R."/>
            <person name="Lipovsky A."/>
            <person name="Liu X."/>
            <person name="Liu J."/>
            <person name="Liu S."/>
            <person name="Lokyitsang T."/>
            <person name="Lokyitsang Y."/>
            <person name="Lubonja R."/>
            <person name="Lui A."/>
            <person name="MacDonald P."/>
            <person name="Magnisalis V."/>
            <person name="Maru K."/>
            <person name="Matthews C."/>
            <person name="McCusker W."/>
            <person name="McDonough S."/>
            <person name="Mehta T."/>
            <person name="Meldrim J."/>
            <person name="Meneus L."/>
            <person name="Mihai O."/>
            <person name="Mihalev A."/>
            <person name="Mihova T."/>
            <person name="Mittelman R."/>
            <person name="Mlenga V."/>
            <person name="Montmayeur A."/>
            <person name="Mulrain L."/>
            <person name="Navidi A."/>
            <person name="Naylor J."/>
            <person name="Negash T."/>
            <person name="Nguyen T."/>
            <person name="Nguyen N."/>
            <person name="Nicol R."/>
            <person name="Norbu C."/>
            <person name="Norbu N."/>
            <person name="Novod N."/>
            <person name="O'Neill B."/>
            <person name="Osman S."/>
            <person name="Markiewicz E."/>
            <person name="Oyono O.L."/>
            <person name="Patti C."/>
            <person name="Phunkhang P."/>
            <person name="Pierre F."/>
            <person name="Priest M."/>
            <person name="Raghuraman S."/>
            <person name="Rege F."/>
            <person name="Reyes R."/>
            <person name="Rise C."/>
            <person name="Rogov P."/>
            <person name="Ross K."/>
            <person name="Ryan E."/>
            <person name="Settipalli S."/>
            <person name="Shea T."/>
            <person name="Sherpa N."/>
            <person name="Shi L."/>
            <person name="Shih D."/>
            <person name="Sparrow T."/>
            <person name="Spaulding J."/>
            <person name="Stalker J."/>
            <person name="Stange-Thomann N."/>
            <person name="Stavropoulos S."/>
            <person name="Stone C."/>
            <person name="Strader C."/>
            <person name="Tesfaye S."/>
            <person name="Thomson T."/>
            <person name="Thoulutsang Y."/>
            <person name="Thoulutsang D."/>
            <person name="Topham K."/>
            <person name="Topping I."/>
            <person name="Tsamla T."/>
            <person name="Vassiliev H."/>
            <person name="Vo A."/>
            <person name="Wangchuk T."/>
            <person name="Wangdi T."/>
            <person name="Weiand M."/>
            <person name="Wilkinson J."/>
            <person name="Wilson A."/>
            <person name="Yadav S."/>
            <person name="Young G."/>
            <person name="Yu Q."/>
            <person name="Zembek L."/>
            <person name="Zhong D."/>
            <person name="Zimmer A."/>
            <person name="Zwirko Z."/>
            <person name="Jaffe D.B."/>
            <person name="Alvarez P."/>
            <person name="Brockman W."/>
            <person name="Butler J."/>
            <person name="Chin C."/>
            <person name="Gnerre S."/>
            <person name="MacCallum I."/>
            <person name="Graves J.A."/>
            <person name="Ponting C.P."/>
            <person name="Breen M."/>
            <person name="Samollow P.B."/>
            <person name="Lander E.S."/>
            <person name="Lindblad-Toh K."/>
        </authorList>
    </citation>
    <scope>NUCLEOTIDE SEQUENCE [LARGE SCALE GENOMIC DNA]</scope>
</reference>
<reference evidence="3" key="3">
    <citation type="submission" date="2025-09" db="UniProtKB">
        <authorList>
            <consortium name="Ensembl"/>
        </authorList>
    </citation>
    <scope>IDENTIFICATION</scope>
</reference>
<dbReference type="SUPFAM" id="SSF56672">
    <property type="entry name" value="DNA/RNA polymerases"/>
    <property type="match status" value="1"/>
</dbReference>
<dbReference type="PANTHER" id="PTHR19446">
    <property type="entry name" value="REVERSE TRANSCRIPTASES"/>
    <property type="match status" value="1"/>
</dbReference>
<evidence type="ECO:0000259" key="2">
    <source>
        <dbReference type="PROSITE" id="PS50878"/>
    </source>
</evidence>
<dbReference type="EC" id="2.7.7.49" evidence="1"/>
<dbReference type="CDD" id="cd01650">
    <property type="entry name" value="RT_nLTR_like"/>
    <property type="match status" value="1"/>
</dbReference>
<dbReference type="Pfam" id="PF00078">
    <property type="entry name" value="RVT_1"/>
    <property type="match status" value="1"/>
</dbReference>
<dbReference type="AlphaFoldDB" id="A0A5F8H1B4"/>
<dbReference type="InterPro" id="IPR000477">
    <property type="entry name" value="RT_dom"/>
</dbReference>
<reference evidence="3" key="2">
    <citation type="submission" date="2025-08" db="UniProtKB">
        <authorList>
            <consortium name="Ensembl"/>
        </authorList>
    </citation>
    <scope>IDENTIFICATION</scope>
</reference>
<dbReference type="GO" id="GO:0003964">
    <property type="term" value="F:RNA-directed DNA polymerase activity"/>
    <property type="evidence" value="ECO:0007669"/>
    <property type="project" value="UniProtKB-EC"/>
</dbReference>